<protein>
    <submittedName>
        <fullName evidence="9">UbiA family prenyltransferase</fullName>
    </submittedName>
</protein>
<dbReference type="GO" id="GO:0009234">
    <property type="term" value="P:menaquinone biosynthetic process"/>
    <property type="evidence" value="ECO:0007669"/>
    <property type="project" value="UniProtKB-UniPathway"/>
</dbReference>
<evidence type="ECO:0000256" key="3">
    <source>
        <dbReference type="ARBA" id="ARBA00022428"/>
    </source>
</evidence>
<dbReference type="PANTHER" id="PTHR13929">
    <property type="entry name" value="1,4-DIHYDROXY-2-NAPHTHOATE OCTAPRENYLTRANSFERASE"/>
    <property type="match status" value="1"/>
</dbReference>
<dbReference type="RefSeq" id="WP_276649251.1">
    <property type="nucleotide sequence ID" value="NZ_JAAYSM010000301.1"/>
</dbReference>
<gene>
    <name evidence="9" type="ORF">GX355_08800</name>
</gene>
<dbReference type="PIRSF" id="PIRSF005355">
    <property type="entry name" value="UBIAD1"/>
    <property type="match status" value="1"/>
</dbReference>
<keyword evidence="4 9" id="KW-0808">Transferase</keyword>
<evidence type="ECO:0000256" key="7">
    <source>
        <dbReference type="ARBA" id="ARBA00023136"/>
    </source>
</evidence>
<evidence type="ECO:0000256" key="8">
    <source>
        <dbReference type="SAM" id="Phobius"/>
    </source>
</evidence>
<keyword evidence="3" id="KW-0474">Menaquinone biosynthesis</keyword>
<keyword evidence="5 8" id="KW-0812">Transmembrane</keyword>
<keyword evidence="6 8" id="KW-1133">Transmembrane helix</keyword>
<feature type="transmembrane region" description="Helical" evidence="8">
    <location>
        <begin position="265"/>
        <end position="283"/>
    </location>
</feature>
<evidence type="ECO:0000256" key="5">
    <source>
        <dbReference type="ARBA" id="ARBA00022692"/>
    </source>
</evidence>
<reference evidence="9 10" key="1">
    <citation type="journal article" date="2020" name="Biotechnol. Biofuels">
        <title>New insights from the biogas microbiome by comprehensive genome-resolved metagenomics of nearly 1600 species originating from multiple anaerobic digesters.</title>
        <authorList>
            <person name="Campanaro S."/>
            <person name="Treu L."/>
            <person name="Rodriguez-R L.M."/>
            <person name="Kovalovszki A."/>
            <person name="Ziels R.M."/>
            <person name="Maus I."/>
            <person name="Zhu X."/>
            <person name="Kougias P.G."/>
            <person name="Basile A."/>
            <person name="Luo G."/>
            <person name="Schluter A."/>
            <person name="Konstantinidis K.T."/>
            <person name="Angelidaki I."/>
        </authorList>
    </citation>
    <scope>NUCLEOTIDE SEQUENCE [LARGE SCALE GENOMIC DNA]</scope>
    <source>
        <strain evidence="9">AS23ysBPME_34</strain>
    </source>
</reference>
<keyword evidence="7 8" id="KW-0472">Membrane</keyword>
<dbReference type="InterPro" id="IPR044878">
    <property type="entry name" value="UbiA_sf"/>
</dbReference>
<dbReference type="AlphaFoldDB" id="A0A7X8C4Q1"/>
<dbReference type="CDD" id="cd13962">
    <property type="entry name" value="PT_UbiA_UBIAD1"/>
    <property type="match status" value="1"/>
</dbReference>
<sequence>MRCIKLLSKDNIKIFLKFVEIQTKIASVFPMLIGIMWALYRYQAFNGFNTFLFIIAVLFFDMCTTAINNTMDYYKAKSERYIKEENVIGIYNLSPRKMVIILFVLLAIAIIFSILLVFKTDPILLILGAICFFIGVMYTYGPTPISRTPYGEFFSGFTMGFGIFFLAVFIQDPALLISTQWDVPLMTLNWHWLNTIEIFMMSLPLVSLIANIMLANNIRDLDTDIENERFTLVYYVGRPFAIILYQVLSALPWLFFLLFLLLGNLPWWCAIAFIGVVPHYRSVMTYRQKYMEKPAFGEAIKSFILFASIYLLILIIVNISTLF</sequence>
<evidence type="ECO:0000256" key="6">
    <source>
        <dbReference type="ARBA" id="ARBA00022989"/>
    </source>
</evidence>
<dbReference type="UniPathway" id="UPA00079"/>
<dbReference type="GO" id="GO:0004659">
    <property type="term" value="F:prenyltransferase activity"/>
    <property type="evidence" value="ECO:0007669"/>
    <property type="project" value="InterPro"/>
</dbReference>
<feature type="transmembrane region" description="Helical" evidence="8">
    <location>
        <begin position="123"/>
        <end position="141"/>
    </location>
</feature>
<dbReference type="InterPro" id="IPR026046">
    <property type="entry name" value="UBIAD1"/>
</dbReference>
<feature type="transmembrane region" description="Helical" evidence="8">
    <location>
        <begin position="98"/>
        <end position="117"/>
    </location>
</feature>
<dbReference type="Gene3D" id="1.10.357.140">
    <property type="entry name" value="UbiA prenyltransferase"/>
    <property type="match status" value="1"/>
</dbReference>
<dbReference type="EMBL" id="JAAYSM010000301">
    <property type="protein sequence ID" value="NLJ18947.1"/>
    <property type="molecule type" value="Genomic_DNA"/>
</dbReference>
<dbReference type="GO" id="GO:0016020">
    <property type="term" value="C:membrane"/>
    <property type="evidence" value="ECO:0007669"/>
    <property type="project" value="UniProtKB-SubCell"/>
</dbReference>
<comment type="caution">
    <text evidence="9">The sequence shown here is derived from an EMBL/GenBank/DDBJ whole genome shotgun (WGS) entry which is preliminary data.</text>
</comment>
<feature type="transmembrane region" description="Helical" evidence="8">
    <location>
        <begin position="190"/>
        <end position="214"/>
    </location>
</feature>
<comment type="pathway">
    <text evidence="2">Quinol/quinone metabolism; menaquinone biosynthesis.</text>
</comment>
<dbReference type="GO" id="GO:0042371">
    <property type="term" value="P:vitamin K biosynthetic process"/>
    <property type="evidence" value="ECO:0007669"/>
    <property type="project" value="TreeGrafter"/>
</dbReference>
<name>A0A7X8C4Q1_9LACT</name>
<dbReference type="InterPro" id="IPR000537">
    <property type="entry name" value="UbiA_prenyltransferase"/>
</dbReference>
<proteinExistence type="predicted"/>
<feature type="transmembrane region" description="Helical" evidence="8">
    <location>
        <begin position="153"/>
        <end position="170"/>
    </location>
</feature>
<feature type="transmembrane region" description="Helical" evidence="8">
    <location>
        <begin position="235"/>
        <end position="259"/>
    </location>
</feature>
<accession>A0A7X8C4Q1</accession>
<evidence type="ECO:0000256" key="2">
    <source>
        <dbReference type="ARBA" id="ARBA00004863"/>
    </source>
</evidence>
<feature type="transmembrane region" description="Helical" evidence="8">
    <location>
        <begin position="46"/>
        <end position="67"/>
    </location>
</feature>
<evidence type="ECO:0000313" key="9">
    <source>
        <dbReference type="EMBL" id="NLJ18947.1"/>
    </source>
</evidence>
<dbReference type="Proteomes" id="UP000541058">
    <property type="component" value="Unassembled WGS sequence"/>
</dbReference>
<organism evidence="9 10">
    <name type="scientific">Globicatella sulfidifaciens</name>
    <dbReference type="NCBI Taxonomy" id="136093"/>
    <lineage>
        <taxon>Bacteria</taxon>
        <taxon>Bacillati</taxon>
        <taxon>Bacillota</taxon>
        <taxon>Bacilli</taxon>
        <taxon>Lactobacillales</taxon>
        <taxon>Aerococcaceae</taxon>
        <taxon>Globicatella</taxon>
    </lineage>
</organism>
<comment type="subcellular location">
    <subcellularLocation>
        <location evidence="1">Membrane</location>
        <topology evidence="1">Multi-pass membrane protein</topology>
    </subcellularLocation>
</comment>
<evidence type="ECO:0000256" key="1">
    <source>
        <dbReference type="ARBA" id="ARBA00004141"/>
    </source>
</evidence>
<feature type="transmembrane region" description="Helical" evidence="8">
    <location>
        <begin position="21"/>
        <end position="40"/>
    </location>
</feature>
<evidence type="ECO:0000313" key="10">
    <source>
        <dbReference type="Proteomes" id="UP000541058"/>
    </source>
</evidence>
<feature type="transmembrane region" description="Helical" evidence="8">
    <location>
        <begin position="303"/>
        <end position="322"/>
    </location>
</feature>
<dbReference type="Pfam" id="PF01040">
    <property type="entry name" value="UbiA"/>
    <property type="match status" value="1"/>
</dbReference>
<dbReference type="PANTHER" id="PTHR13929:SF0">
    <property type="entry name" value="UBIA PRENYLTRANSFERASE DOMAIN-CONTAINING PROTEIN 1"/>
    <property type="match status" value="1"/>
</dbReference>
<evidence type="ECO:0000256" key="4">
    <source>
        <dbReference type="ARBA" id="ARBA00022679"/>
    </source>
</evidence>